<organism evidence="3 4">
    <name type="scientific">Alcaligenes endophyticus</name>
    <dbReference type="NCBI Taxonomy" id="1929088"/>
    <lineage>
        <taxon>Bacteria</taxon>
        <taxon>Pseudomonadati</taxon>
        <taxon>Pseudomonadota</taxon>
        <taxon>Betaproteobacteria</taxon>
        <taxon>Burkholderiales</taxon>
        <taxon>Alcaligenaceae</taxon>
        <taxon>Alcaligenes</taxon>
    </lineage>
</organism>
<accession>A0ABT8EJR3</accession>
<feature type="coiled-coil region" evidence="1">
    <location>
        <begin position="211"/>
        <end position="248"/>
    </location>
</feature>
<dbReference type="Proteomes" id="UP001168613">
    <property type="component" value="Unassembled WGS sequence"/>
</dbReference>
<dbReference type="SUPFAM" id="SSF52540">
    <property type="entry name" value="P-loop containing nucleoside triphosphate hydrolases"/>
    <property type="match status" value="2"/>
</dbReference>
<comment type="caution">
    <text evidence="3">The sequence shown here is derived from an EMBL/GenBank/DDBJ whole genome shotgun (WGS) entry which is preliminary data.</text>
</comment>
<evidence type="ECO:0000256" key="1">
    <source>
        <dbReference type="SAM" id="Coils"/>
    </source>
</evidence>
<dbReference type="InterPro" id="IPR038734">
    <property type="entry name" value="YhaN_AAA"/>
</dbReference>
<protein>
    <submittedName>
        <fullName evidence="3">AAA family ATPase</fullName>
    </submittedName>
</protein>
<feature type="coiled-coil region" evidence="1">
    <location>
        <begin position="701"/>
        <end position="749"/>
    </location>
</feature>
<proteinExistence type="predicted"/>
<dbReference type="EMBL" id="JAJHNU010000002">
    <property type="protein sequence ID" value="MDN4121507.1"/>
    <property type="molecule type" value="Genomic_DNA"/>
</dbReference>
<name>A0ABT8EJR3_9BURK</name>
<keyword evidence="4" id="KW-1185">Reference proteome</keyword>
<dbReference type="PANTHER" id="PTHR41259">
    <property type="entry name" value="DOUBLE-STRAND BREAK REPAIR RAD50 ATPASE, PUTATIVE-RELATED"/>
    <property type="match status" value="1"/>
</dbReference>
<dbReference type="Gene3D" id="3.40.50.300">
    <property type="entry name" value="P-loop containing nucleotide triphosphate hydrolases"/>
    <property type="match status" value="2"/>
</dbReference>
<dbReference type="Pfam" id="PF13514">
    <property type="entry name" value="AAA_27"/>
    <property type="match status" value="1"/>
</dbReference>
<evidence type="ECO:0000313" key="3">
    <source>
        <dbReference type="EMBL" id="MDN4121507.1"/>
    </source>
</evidence>
<evidence type="ECO:0000313" key="4">
    <source>
        <dbReference type="Proteomes" id="UP001168613"/>
    </source>
</evidence>
<feature type="domain" description="YhaN AAA" evidence="2">
    <location>
        <begin position="1"/>
        <end position="50"/>
    </location>
</feature>
<keyword evidence="1" id="KW-0175">Coiled coil</keyword>
<gene>
    <name evidence="3" type="ORF">LMS43_09415</name>
</gene>
<sequence length="881" mass="100825">MQILSLTLQQFRRFEQAVELRDLHAGLNIIAGPNEAGKSTLAQAIRVAFFERHSTGSGPLKSLLPWGDSTAAPEVTVRFCIADKQYTLQKRFFKARRCFLDFAGQRLEGEQAEQHLAELLGYEYANRGASDKKNWGVPGLLWIEQGQGQDLREAVLAAGATLQQALGQHVAELGSSDGEELIERVKRELFSLRTEVQGSPKGDWLASLRQQEELQTQLKEWRAQLQQYQQGVDELSRLKTLLQRHEKEQPWQAMLQQQQAAEAKLAQAQAFVKQEESLCQQLELLRLNLGRLQDGLLAQQEKQVAFNAKQEQLHSLLQSLPGIEQQRDHLHSRFQQACQDRDQYETYREQARQWQLWQAQKASHQAAMQEHERLGRRLLEATKLDQQIATLSALIHQEPVQADAIKQAKALQTQLQRWQLQLEAQAPELWFDLQAQAELQLGQERLQGQGKRLLSQTAIIDLGAAGTVRIVPAAASNTEALHSDIQHCRQQLNSLLESLAAQSIEELERRWEIKQERVRDLQHDQNTLMRHAPHGVSALQQQAQALILQLTEAPRQPEITVPDGIELSQADMLEQEFQARKNRAQALEEEWRPLREQVQQHVLRIQALESDIAAQKELLSDPSYLLQQQDRRMQAQALQEQERVLIEQIAQAKQHYNDAGADLLRQDITRYARSAIQFKQDYEQAREDLLVLQTKLESQGVQGLDEKIADHQGQLELVQKRNANYARRAAALQLLLDTLQSKRRDLTERLLQPLQSRMLHYLRFLPQAKAVILDQHFAPTGLQRDAGVGLADVVEDLSFGTREQLGLMARLAYADLLQEAGHPTFLMLDDVLVHSDEQRLEQMKRMLTDAALRHQIVLFTCQEEKWQDMGVRIQRLPQALQ</sequence>
<dbReference type="InterPro" id="IPR027417">
    <property type="entry name" value="P-loop_NTPase"/>
</dbReference>
<evidence type="ECO:0000259" key="2">
    <source>
        <dbReference type="Pfam" id="PF13514"/>
    </source>
</evidence>
<dbReference type="RefSeq" id="WP_266124180.1">
    <property type="nucleotide sequence ID" value="NZ_JAJHNU010000002.1"/>
</dbReference>
<dbReference type="PANTHER" id="PTHR41259:SF1">
    <property type="entry name" value="DOUBLE-STRAND BREAK REPAIR RAD50 ATPASE, PUTATIVE-RELATED"/>
    <property type="match status" value="1"/>
</dbReference>
<reference evidence="3" key="1">
    <citation type="submission" date="2021-11" db="EMBL/GenBank/DDBJ databases">
        <title>Draft genome sequence of Alcaligenes endophyticus type strain CCUG 75668T.</title>
        <authorList>
            <person name="Salva-Serra F."/>
            <person name="Duran R.E."/>
            <person name="Seeger M."/>
            <person name="Moore E.R.B."/>
            <person name="Jaen-Luchoro D."/>
        </authorList>
    </citation>
    <scope>NUCLEOTIDE SEQUENCE</scope>
    <source>
        <strain evidence="3">CCUG 75668</strain>
    </source>
</reference>